<dbReference type="AlphaFoldDB" id="A0A7W5E0U8"/>
<reference evidence="2 3" key="1">
    <citation type="submission" date="2020-08" db="EMBL/GenBank/DDBJ databases">
        <title>Genomic Encyclopedia of Type Strains, Phase III (KMG-III): the genomes of soil and plant-associated and newly described type strains.</title>
        <authorList>
            <person name="Whitman W."/>
        </authorList>
    </citation>
    <scope>NUCLEOTIDE SEQUENCE [LARGE SCALE GENOMIC DNA]</scope>
    <source>
        <strain evidence="2 3">CECT 8075</strain>
    </source>
</reference>
<dbReference type="Proteomes" id="UP000536179">
    <property type="component" value="Unassembled WGS sequence"/>
</dbReference>
<organism evidence="2 3">
    <name type="scientific">Aporhodopirellula rubra</name>
    <dbReference type="NCBI Taxonomy" id="980271"/>
    <lineage>
        <taxon>Bacteria</taxon>
        <taxon>Pseudomonadati</taxon>
        <taxon>Planctomycetota</taxon>
        <taxon>Planctomycetia</taxon>
        <taxon>Pirellulales</taxon>
        <taxon>Pirellulaceae</taxon>
        <taxon>Aporhodopirellula</taxon>
    </lineage>
</organism>
<accession>A0A7W5E0U8</accession>
<evidence type="ECO:0000313" key="3">
    <source>
        <dbReference type="Proteomes" id="UP000536179"/>
    </source>
</evidence>
<name>A0A7W5E0U8_9BACT</name>
<evidence type="ECO:0000313" key="2">
    <source>
        <dbReference type="EMBL" id="MBB3207694.1"/>
    </source>
</evidence>
<dbReference type="EMBL" id="JACHXU010000011">
    <property type="protein sequence ID" value="MBB3207694.1"/>
    <property type="molecule type" value="Genomic_DNA"/>
</dbReference>
<dbReference type="RefSeq" id="WP_246419922.1">
    <property type="nucleotide sequence ID" value="NZ_JACHXU010000011.1"/>
</dbReference>
<keyword evidence="1" id="KW-0812">Transmembrane</keyword>
<gene>
    <name evidence="2" type="ORF">FHS27_003519</name>
</gene>
<protein>
    <submittedName>
        <fullName evidence="2">Uncharacterized protein</fullName>
    </submittedName>
</protein>
<keyword evidence="1" id="KW-0472">Membrane</keyword>
<keyword evidence="1" id="KW-1133">Transmembrane helix</keyword>
<sequence length="615" mass="66161">MTSFYIKTDLAVAGPFTGIEVREATLAGIVRPGTLLSHGSEGPWVAAAGAGLFCDKGNALPHPAGSRVPTYQTRGMPGAFMGPFKLRELIGFACQGMLPPGTELQSDPSRPWIPITGTGILPACLRGDLVRIDEGGKLVLRTLVPKDLSERRERLKSLISPIERAKQIQAKGATAAPLADSANRVAVKSSTKSRSSSAPDVIANEAVAAGSGAAIDDGSGAAESSVKSSGESVGLDRRNEAFGFGAMRAPAQEKELARDVERRRRVGVFSRLRDSVHERIGQLVRPRVAVKLVVVMVVIACVIGLPVGYSAYKRMPLPRQSVVGNWVGVVNDVGAVEQASTVEQAGIVNEAGATKPTFGVSLSEIGTCVLVNATGTSWTGKYSWTDRQDERSGFRPDDELVIRYDEAEPHHRESTVEPSDGYLKLGGFVKSPPRLDGHPVRDLFVRCDGERLSLGYPVSARWVDGRRELTAAWVDANRNRYGAGETAGGDRSAREIVRHLESLPEELPRGEEIASPVLPIAKAIGEAKSGHEFELSGRKVRWNACFTFSYLVDVGYLLEQFGVPAQARAVREFEKPLSYGGPSLDGAVWLRYDGIEFMANPDGRIVFLAIGDPIR</sequence>
<proteinExistence type="predicted"/>
<comment type="caution">
    <text evidence="2">The sequence shown here is derived from an EMBL/GenBank/DDBJ whole genome shotgun (WGS) entry which is preliminary data.</text>
</comment>
<feature type="transmembrane region" description="Helical" evidence="1">
    <location>
        <begin position="288"/>
        <end position="312"/>
    </location>
</feature>
<keyword evidence="3" id="KW-1185">Reference proteome</keyword>
<evidence type="ECO:0000256" key="1">
    <source>
        <dbReference type="SAM" id="Phobius"/>
    </source>
</evidence>